<dbReference type="EMBL" id="OZ034817">
    <property type="protein sequence ID" value="CAL1382765.1"/>
    <property type="molecule type" value="Genomic_DNA"/>
</dbReference>
<dbReference type="Proteomes" id="UP001497516">
    <property type="component" value="Chromosome 4"/>
</dbReference>
<protein>
    <submittedName>
        <fullName evidence="1">Uncharacterized protein</fullName>
    </submittedName>
</protein>
<organism evidence="1 2">
    <name type="scientific">Linum trigynum</name>
    <dbReference type="NCBI Taxonomy" id="586398"/>
    <lineage>
        <taxon>Eukaryota</taxon>
        <taxon>Viridiplantae</taxon>
        <taxon>Streptophyta</taxon>
        <taxon>Embryophyta</taxon>
        <taxon>Tracheophyta</taxon>
        <taxon>Spermatophyta</taxon>
        <taxon>Magnoliopsida</taxon>
        <taxon>eudicotyledons</taxon>
        <taxon>Gunneridae</taxon>
        <taxon>Pentapetalae</taxon>
        <taxon>rosids</taxon>
        <taxon>fabids</taxon>
        <taxon>Malpighiales</taxon>
        <taxon>Linaceae</taxon>
        <taxon>Linum</taxon>
    </lineage>
</organism>
<keyword evidence="2" id="KW-1185">Reference proteome</keyword>
<reference evidence="1 2" key="1">
    <citation type="submission" date="2024-04" db="EMBL/GenBank/DDBJ databases">
        <authorList>
            <person name="Fracassetti M."/>
        </authorList>
    </citation>
    <scope>NUCLEOTIDE SEQUENCE [LARGE SCALE GENOMIC DNA]</scope>
</reference>
<dbReference type="AlphaFoldDB" id="A0AAV2EB51"/>
<gene>
    <name evidence="1" type="ORF">LTRI10_LOCUS24075</name>
</gene>
<name>A0AAV2EB51_9ROSI</name>
<evidence type="ECO:0000313" key="1">
    <source>
        <dbReference type="EMBL" id="CAL1382765.1"/>
    </source>
</evidence>
<proteinExistence type="predicted"/>
<evidence type="ECO:0000313" key="2">
    <source>
        <dbReference type="Proteomes" id="UP001497516"/>
    </source>
</evidence>
<sequence length="98" mass="10939">MVNKRRTSGAVIRAALKRTRKEGPVAVHLGLSVSASVDYHQVMSSFEQETKSFKFPQAEGFMCEINYEAEILEKVMDIGGEYHITAPETLGHQLTIVK</sequence>
<accession>A0AAV2EB51</accession>